<dbReference type="AlphaFoldDB" id="A0A7S1KNM6"/>
<organism evidence="2">
    <name type="scientific">Percolomonas cosmopolitus</name>
    <dbReference type="NCBI Taxonomy" id="63605"/>
    <lineage>
        <taxon>Eukaryota</taxon>
        <taxon>Discoba</taxon>
        <taxon>Heterolobosea</taxon>
        <taxon>Tetramitia</taxon>
        <taxon>Eutetramitia</taxon>
        <taxon>Percolomonadidae</taxon>
        <taxon>Percolomonas</taxon>
    </lineage>
</organism>
<feature type="compositionally biased region" description="Polar residues" evidence="1">
    <location>
        <begin position="34"/>
        <end position="48"/>
    </location>
</feature>
<feature type="compositionally biased region" description="Low complexity" evidence="1">
    <location>
        <begin position="10"/>
        <end position="23"/>
    </location>
</feature>
<dbReference type="EMBL" id="HBGD01004035">
    <property type="protein sequence ID" value="CAD9080083.1"/>
    <property type="molecule type" value="Transcribed_RNA"/>
</dbReference>
<sequence>MSPYNPRHTSSAPNYTSQSSSSSLDRHHSVSASTTTDSTQVRPSSFTSKPDHIVTGTGSYPSRYFRDLSAASYSSSDFPRSSTARSLGRSPVHEQHTTDEEQNKRPSRSPISTTDSVECPFCDQIFRNQTELVQKHFGDRYDSPCGLKYLQVAAGEQTDFEVKEAKKSEGPSFSSRLGLSSGKSKRKKSPTESPPKKRSSLPHAEEPTLSGRVASAEDESSCTSSTGSSSKSPRYVSIVDDNFTIHDRSGSRLRALLVASEKHQFTYGGKSACTSICMEAAIFFLHHNEPGYQHFSLDQVEEHVKTGCLLDPQQGNLSFAQLNNSIDRFKSHLKMIHSVQGEVSVKAFRSAVDELVRTSNHYKSRICAIVTKPPETIMICTIMDALTHDVQGFLAFDSHPRKTDGKWHGAHVLQFIDDRSLLMYLCRWLFPQSRSGESNIAEGTNMDEYSMFDVTYVTLRKDSEWEPFTVEDQATIMPEKEYVRKLVDEVDSLQGQLQEKTASLMSTQQENERLREENDALETQVKERDSRIEKLLQTLRLAIEDCEHGSSMQSG</sequence>
<feature type="region of interest" description="Disordered" evidence="1">
    <location>
        <begin position="1"/>
        <end position="116"/>
    </location>
</feature>
<name>A0A7S1KNM6_9EUKA</name>
<feature type="region of interest" description="Disordered" evidence="1">
    <location>
        <begin position="162"/>
        <end position="233"/>
    </location>
</feature>
<feature type="compositionally biased region" description="Basic and acidic residues" evidence="1">
    <location>
        <begin position="510"/>
        <end position="522"/>
    </location>
</feature>
<reference evidence="2" key="1">
    <citation type="submission" date="2021-01" db="EMBL/GenBank/DDBJ databases">
        <authorList>
            <person name="Corre E."/>
            <person name="Pelletier E."/>
            <person name="Niang G."/>
            <person name="Scheremetjew M."/>
            <person name="Finn R."/>
            <person name="Kale V."/>
            <person name="Holt S."/>
            <person name="Cochrane G."/>
            <person name="Meng A."/>
            <person name="Brown T."/>
            <person name="Cohen L."/>
        </authorList>
    </citation>
    <scope>NUCLEOTIDE SEQUENCE</scope>
    <source>
        <strain evidence="2">WS</strain>
    </source>
</reference>
<gene>
    <name evidence="2" type="ORF">PCOS0759_LOCUS3323</name>
</gene>
<evidence type="ECO:0000256" key="1">
    <source>
        <dbReference type="SAM" id="MobiDB-lite"/>
    </source>
</evidence>
<feature type="compositionally biased region" description="Basic and acidic residues" evidence="1">
    <location>
        <begin position="91"/>
        <end position="104"/>
    </location>
</feature>
<feature type="region of interest" description="Disordered" evidence="1">
    <location>
        <begin position="501"/>
        <end position="522"/>
    </location>
</feature>
<evidence type="ECO:0000313" key="2">
    <source>
        <dbReference type="EMBL" id="CAD9080083.1"/>
    </source>
</evidence>
<proteinExistence type="predicted"/>
<feature type="compositionally biased region" description="Polar residues" evidence="1">
    <location>
        <begin position="71"/>
        <end position="85"/>
    </location>
</feature>
<accession>A0A7S1KNM6</accession>
<protein>
    <submittedName>
        <fullName evidence="2">Uncharacterized protein</fullName>
    </submittedName>
</protein>
<feature type="compositionally biased region" description="Low complexity" evidence="1">
    <location>
        <begin position="221"/>
        <end position="232"/>
    </location>
</feature>